<evidence type="ECO:0000313" key="3">
    <source>
        <dbReference type="Proteomes" id="UP000280708"/>
    </source>
</evidence>
<dbReference type="Pfam" id="PF05168">
    <property type="entry name" value="HEPN"/>
    <property type="match status" value="1"/>
</dbReference>
<accession>A0A3G2UY33</accession>
<dbReference type="InterPro" id="IPR043519">
    <property type="entry name" value="NT_sf"/>
</dbReference>
<dbReference type="CDD" id="cd05403">
    <property type="entry name" value="NT_KNTase_like"/>
    <property type="match status" value="1"/>
</dbReference>
<dbReference type="PROSITE" id="PS50910">
    <property type="entry name" value="HEPN"/>
    <property type="match status" value="1"/>
</dbReference>
<organism evidence="2 3">
    <name type="scientific">Sphingobium yanoikuyae</name>
    <name type="common">Sphingomonas yanoikuyae</name>
    <dbReference type="NCBI Taxonomy" id="13690"/>
    <lineage>
        <taxon>Bacteria</taxon>
        <taxon>Pseudomonadati</taxon>
        <taxon>Pseudomonadota</taxon>
        <taxon>Alphaproteobacteria</taxon>
        <taxon>Sphingomonadales</taxon>
        <taxon>Sphingomonadaceae</taxon>
        <taxon>Sphingobium</taxon>
    </lineage>
</organism>
<dbReference type="Pfam" id="PF01909">
    <property type="entry name" value="NTP_transf_2"/>
    <property type="match status" value="1"/>
</dbReference>
<dbReference type="Gene3D" id="3.30.460.10">
    <property type="entry name" value="Beta Polymerase, domain 2"/>
    <property type="match status" value="1"/>
</dbReference>
<dbReference type="PANTHER" id="PTHR33933:SF1">
    <property type="entry name" value="PROTEIN ADENYLYLTRANSFERASE MNTA-RELATED"/>
    <property type="match status" value="1"/>
</dbReference>
<dbReference type="RefSeq" id="WP_122129896.1">
    <property type="nucleotide sequence ID" value="NZ_CP033230.1"/>
</dbReference>
<protein>
    <submittedName>
        <fullName evidence="2">HEPN domain-containing protein</fullName>
    </submittedName>
</protein>
<evidence type="ECO:0000259" key="1">
    <source>
        <dbReference type="PROSITE" id="PS50910"/>
    </source>
</evidence>
<dbReference type="InterPro" id="IPR052548">
    <property type="entry name" value="Type_VII_TA_antitoxin"/>
</dbReference>
<dbReference type="EMBL" id="CP033230">
    <property type="protein sequence ID" value="AYO78902.1"/>
    <property type="molecule type" value="Genomic_DNA"/>
</dbReference>
<dbReference type="InterPro" id="IPR002934">
    <property type="entry name" value="Polymerase_NTP_transf_dom"/>
</dbReference>
<name>A0A3G2UY33_SPHYA</name>
<dbReference type="GO" id="GO:0016779">
    <property type="term" value="F:nucleotidyltransferase activity"/>
    <property type="evidence" value="ECO:0007669"/>
    <property type="project" value="InterPro"/>
</dbReference>
<gene>
    <name evidence="2" type="ORF">EBF16_19630</name>
</gene>
<dbReference type="Gene3D" id="1.20.120.330">
    <property type="entry name" value="Nucleotidyltransferases domain 2"/>
    <property type="match status" value="1"/>
</dbReference>
<dbReference type="SUPFAM" id="SSF81593">
    <property type="entry name" value="Nucleotidyltransferase substrate binding subunit/domain"/>
    <property type="match status" value="1"/>
</dbReference>
<dbReference type="SMART" id="SM00748">
    <property type="entry name" value="HEPN"/>
    <property type="match status" value="1"/>
</dbReference>
<reference evidence="2 3" key="1">
    <citation type="submission" date="2018-10" db="EMBL/GenBank/DDBJ databases">
        <title>Characterization and genome analysis of a novel bacterium Sphingobium yanoikuyae SJTF8 capable of degrading PAHs.</title>
        <authorList>
            <person name="Yin C."/>
            <person name="Xiong W."/>
            <person name="Liang R."/>
        </authorList>
    </citation>
    <scope>NUCLEOTIDE SEQUENCE [LARGE SCALE GENOMIC DNA]</scope>
    <source>
        <strain evidence="2 3">SJTF8</strain>
    </source>
</reference>
<dbReference type="AlphaFoldDB" id="A0A3G2UY33"/>
<dbReference type="InterPro" id="IPR007842">
    <property type="entry name" value="HEPN_dom"/>
</dbReference>
<dbReference type="Proteomes" id="UP000280708">
    <property type="component" value="Chromosome"/>
</dbReference>
<sequence length="312" mass="36586">MRQLDDPAVNLPAAKRRELAHVVEIIREGFARAIRHRTQPRYRNGHILKIILFGSYARGDWVEDPVGRYFSDYDILVVVDHEDLTDIPEFWAKTEDRLLEELTEGRALRTQVSLVYHSLDDVNEKLRLGRYFFMDILKDGILLHEEPGQPFVEPKQLSSEEALQETRDYFEEWFESAERRAELGNGALEKGYLKEAAFDLHQATERLYHCIFLVRTLYSPKTHNLNRLRALTEQIEPRLRTVWPTESKFEKRAYNLLREAYIKARYSREYVIGADELGWLAERVAMLQTLVRELCTARIAELESSLSPSRMS</sequence>
<proteinExistence type="predicted"/>
<dbReference type="PANTHER" id="PTHR33933">
    <property type="entry name" value="NUCLEOTIDYLTRANSFERASE"/>
    <property type="match status" value="1"/>
</dbReference>
<dbReference type="SUPFAM" id="SSF81301">
    <property type="entry name" value="Nucleotidyltransferase"/>
    <property type="match status" value="1"/>
</dbReference>
<feature type="domain" description="HEPN" evidence="1">
    <location>
        <begin position="174"/>
        <end position="294"/>
    </location>
</feature>
<evidence type="ECO:0000313" key="2">
    <source>
        <dbReference type="EMBL" id="AYO78902.1"/>
    </source>
</evidence>